<evidence type="ECO:0000256" key="5">
    <source>
        <dbReference type="ARBA" id="ARBA00022490"/>
    </source>
</evidence>
<keyword evidence="6 11" id="KW-0028">Amino-acid biosynthesis</keyword>
<comment type="pathway">
    <text evidence="2 11">Amino-acid biosynthesis; L-histidine biosynthesis; L-histidine from 5-phospho-alpha-D-ribose 1-diphosphate: step 5/9.</text>
</comment>
<evidence type="ECO:0000313" key="13">
    <source>
        <dbReference type="EMBL" id="AIC16611.1"/>
    </source>
</evidence>
<dbReference type="InterPro" id="IPR050064">
    <property type="entry name" value="IGPS_HisA/HisF"/>
</dbReference>
<dbReference type="KEGG" id="nvn:NVIE_023520"/>
<evidence type="ECO:0000256" key="6">
    <source>
        <dbReference type="ARBA" id="ARBA00022605"/>
    </source>
</evidence>
<dbReference type="GO" id="GO:0016853">
    <property type="term" value="F:isomerase activity"/>
    <property type="evidence" value="ECO:0007669"/>
    <property type="project" value="UniProtKB-KW"/>
</dbReference>
<dbReference type="RefSeq" id="WP_075055338.1">
    <property type="nucleotide sequence ID" value="NZ_CP007536.1"/>
</dbReference>
<comment type="similarity">
    <text evidence="3 11 12">Belongs to the HisA/HisF family.</text>
</comment>
<organism evidence="13 14">
    <name type="scientific">Nitrososphaera viennensis EN76</name>
    <dbReference type="NCBI Taxonomy" id="926571"/>
    <lineage>
        <taxon>Archaea</taxon>
        <taxon>Nitrososphaerota</taxon>
        <taxon>Nitrososphaeria</taxon>
        <taxon>Nitrososphaerales</taxon>
        <taxon>Nitrososphaeraceae</taxon>
        <taxon>Nitrososphaera</taxon>
    </lineage>
</organism>
<dbReference type="GO" id="GO:0000105">
    <property type="term" value="P:L-histidine biosynthetic process"/>
    <property type="evidence" value="ECO:0007669"/>
    <property type="project" value="UniProtKB-UniRule"/>
</dbReference>
<protein>
    <recommendedName>
        <fullName evidence="11">Imidazole glycerol phosphate synthase subunit HisF</fullName>
        <ecNumber evidence="11">4.3.2.10</ecNumber>
    </recommendedName>
    <alternativeName>
        <fullName evidence="11">IGP synthase cyclase subunit</fullName>
    </alternativeName>
    <alternativeName>
        <fullName evidence="11">IGP synthase subunit HisF</fullName>
    </alternativeName>
    <alternativeName>
        <fullName evidence="11">ImGP synthase subunit HisF</fullName>
        <shortName evidence="11">IGPS subunit HisF</shortName>
    </alternativeName>
</protein>
<dbReference type="FunFam" id="3.20.20.70:FF:000006">
    <property type="entry name" value="Imidazole glycerol phosphate synthase subunit HisF"/>
    <property type="match status" value="1"/>
</dbReference>
<comment type="subunit">
    <text evidence="4 11">Heterodimer of HisH and HisF.</text>
</comment>
<dbReference type="HAMAP" id="MF_01013">
    <property type="entry name" value="HisF"/>
    <property type="match status" value="1"/>
</dbReference>
<dbReference type="InterPro" id="IPR013785">
    <property type="entry name" value="Aldolase_TIM"/>
</dbReference>
<keyword evidence="14" id="KW-1185">Reference proteome</keyword>
<keyword evidence="5 11" id="KW-0963">Cytoplasm</keyword>
<evidence type="ECO:0000256" key="7">
    <source>
        <dbReference type="ARBA" id="ARBA00023102"/>
    </source>
</evidence>
<dbReference type="STRING" id="926571.NVIE_023520"/>
<evidence type="ECO:0000256" key="3">
    <source>
        <dbReference type="ARBA" id="ARBA00009667"/>
    </source>
</evidence>
<feature type="active site" evidence="11">
    <location>
        <position position="12"/>
    </location>
</feature>
<evidence type="ECO:0000256" key="1">
    <source>
        <dbReference type="ARBA" id="ARBA00004496"/>
    </source>
</evidence>
<dbReference type="UniPathway" id="UPA00031">
    <property type="reaction ID" value="UER00010"/>
</dbReference>
<dbReference type="GO" id="GO:0016829">
    <property type="term" value="F:lyase activity"/>
    <property type="evidence" value="ECO:0007669"/>
    <property type="project" value="UniProtKB-KW"/>
</dbReference>
<dbReference type="GeneID" id="74947588"/>
<name>A0A060HT02_9ARCH</name>
<dbReference type="OrthoDB" id="6261at2157"/>
<evidence type="ECO:0000256" key="12">
    <source>
        <dbReference type="RuleBase" id="RU003657"/>
    </source>
</evidence>
<dbReference type="InterPro" id="IPR011060">
    <property type="entry name" value="RibuloseP-bd_barrel"/>
</dbReference>
<comment type="function">
    <text evidence="9 11">IGPS catalyzes the conversion of PRFAR and glutamine to IGP, AICAR and glutamate. The HisF subunit catalyzes the cyclization activity that produces IGP and AICAR from PRFAR using the ammonia provided by the HisH subunit.</text>
</comment>
<dbReference type="AlphaFoldDB" id="A0A060HT02"/>
<evidence type="ECO:0000256" key="4">
    <source>
        <dbReference type="ARBA" id="ARBA00011152"/>
    </source>
</evidence>
<sequence>MTLAKRIIPCLDVDNGRVVKGVHFADVKDAGDPVELAKKYSEQGADELVFLDITASQQGRDTMKNVVRKVASVIDIPFTVGGGIKKLEDARGILLSGADKVSINTAAVKSPGLITQLMEIFGKQCVVVAIDAKRRYCEGVECKGKHTFRDKKKGRYWFEVMIYGGKEGTGLDAIAWAREVEKKGAGEILLTSIDADGTENGYDVELTKAICKASTIPVIASGGCGSPRHMRDVFEKADVDAALAASIFHYEKTTVDKVKKYLKRSGVRTRI</sequence>
<dbReference type="CDD" id="cd04731">
    <property type="entry name" value="HisF"/>
    <property type="match status" value="1"/>
</dbReference>
<proteinExistence type="inferred from homology"/>
<evidence type="ECO:0000256" key="10">
    <source>
        <dbReference type="ARBA" id="ARBA00047838"/>
    </source>
</evidence>
<dbReference type="GO" id="GO:0000107">
    <property type="term" value="F:imidazoleglycerol-phosphate synthase activity"/>
    <property type="evidence" value="ECO:0007669"/>
    <property type="project" value="UniProtKB-UniRule"/>
</dbReference>
<keyword evidence="7 11" id="KW-0368">Histidine biosynthesis</keyword>
<comment type="catalytic activity">
    <reaction evidence="10 11">
        <text>5-[(5-phospho-1-deoxy-D-ribulos-1-ylimino)methylamino]-1-(5-phospho-beta-D-ribosyl)imidazole-4-carboxamide + L-glutamine = D-erythro-1-(imidazol-4-yl)glycerol 3-phosphate + 5-amino-1-(5-phospho-beta-D-ribosyl)imidazole-4-carboxamide + L-glutamate + H(+)</text>
        <dbReference type="Rhea" id="RHEA:24793"/>
        <dbReference type="ChEBI" id="CHEBI:15378"/>
        <dbReference type="ChEBI" id="CHEBI:29985"/>
        <dbReference type="ChEBI" id="CHEBI:58278"/>
        <dbReference type="ChEBI" id="CHEBI:58359"/>
        <dbReference type="ChEBI" id="CHEBI:58475"/>
        <dbReference type="ChEBI" id="CHEBI:58525"/>
        <dbReference type="EC" id="4.3.2.10"/>
    </reaction>
</comment>
<keyword evidence="8 11" id="KW-0456">Lyase</keyword>
<dbReference type="InterPro" id="IPR004651">
    <property type="entry name" value="HisF"/>
</dbReference>
<evidence type="ECO:0000256" key="2">
    <source>
        <dbReference type="ARBA" id="ARBA00005091"/>
    </source>
</evidence>
<dbReference type="EMBL" id="CP007536">
    <property type="protein sequence ID" value="AIC16611.1"/>
    <property type="molecule type" value="Genomic_DNA"/>
</dbReference>
<dbReference type="Proteomes" id="UP000027093">
    <property type="component" value="Chromosome"/>
</dbReference>
<dbReference type="EC" id="4.3.2.10" evidence="11"/>
<dbReference type="Pfam" id="PF00977">
    <property type="entry name" value="His_biosynth"/>
    <property type="match status" value="1"/>
</dbReference>
<dbReference type="NCBIfam" id="TIGR00735">
    <property type="entry name" value="hisF"/>
    <property type="match status" value="1"/>
</dbReference>
<dbReference type="SUPFAM" id="SSF51366">
    <property type="entry name" value="Ribulose-phoshate binding barrel"/>
    <property type="match status" value="1"/>
</dbReference>
<evidence type="ECO:0000256" key="9">
    <source>
        <dbReference type="ARBA" id="ARBA00025475"/>
    </source>
</evidence>
<evidence type="ECO:0000313" key="14">
    <source>
        <dbReference type="Proteomes" id="UP000027093"/>
    </source>
</evidence>
<dbReference type="HOGENOM" id="CLU_048577_4_0_2"/>
<dbReference type="InterPro" id="IPR006062">
    <property type="entry name" value="His_biosynth"/>
</dbReference>
<evidence type="ECO:0000256" key="8">
    <source>
        <dbReference type="ARBA" id="ARBA00023239"/>
    </source>
</evidence>
<evidence type="ECO:0000256" key="11">
    <source>
        <dbReference type="HAMAP-Rule" id="MF_01013"/>
    </source>
</evidence>
<accession>A0A060HT02</accession>
<reference evidence="13 14" key="1">
    <citation type="journal article" date="2014" name="Int. J. Syst. Evol. Microbiol.">
        <title>Nitrososphaera viennensis gen. nov., sp. nov., an aerobic and mesophilic, ammonia-oxidizing archaeon from soil and a member of the archaeal phylum Thaumarchaeota.</title>
        <authorList>
            <person name="Stieglmeier M."/>
            <person name="Klingl A."/>
            <person name="Alves R.J."/>
            <person name="Rittmann S.K."/>
            <person name="Melcher M."/>
            <person name="Leisch N."/>
            <person name="Schleper C."/>
        </authorList>
    </citation>
    <scope>NUCLEOTIDE SEQUENCE [LARGE SCALE GENOMIC DNA]</scope>
    <source>
        <strain evidence="13">EN76</strain>
    </source>
</reference>
<feature type="active site" evidence="11">
    <location>
        <position position="131"/>
    </location>
</feature>
<dbReference type="GO" id="GO:0005737">
    <property type="term" value="C:cytoplasm"/>
    <property type="evidence" value="ECO:0007669"/>
    <property type="project" value="UniProtKB-SubCell"/>
</dbReference>
<dbReference type="Gene3D" id="3.20.20.70">
    <property type="entry name" value="Aldolase class I"/>
    <property type="match status" value="1"/>
</dbReference>
<gene>
    <name evidence="11 13" type="primary">hisF</name>
    <name evidence="13" type="ORF">NVIE_023520</name>
</gene>
<dbReference type="PANTHER" id="PTHR21235">
    <property type="entry name" value="IMIDAZOLE GLYCEROL PHOSPHATE SYNTHASE SUBUNIT HISF/H IGP SYNTHASE SUBUNIT HISF/H"/>
    <property type="match status" value="1"/>
</dbReference>
<comment type="subcellular location">
    <subcellularLocation>
        <location evidence="1 11">Cytoplasm</location>
    </subcellularLocation>
</comment>
<keyword evidence="13" id="KW-0413">Isomerase</keyword>
<dbReference type="PANTHER" id="PTHR21235:SF2">
    <property type="entry name" value="IMIDAZOLE GLYCEROL PHOSPHATE SYNTHASE HISHF"/>
    <property type="match status" value="1"/>
</dbReference>